<reference evidence="4" key="1">
    <citation type="journal article" date="2021" name="Nat. Commun.">
        <title>Genetic determinants of endophytism in the Arabidopsis root mycobiome.</title>
        <authorList>
            <person name="Mesny F."/>
            <person name="Miyauchi S."/>
            <person name="Thiergart T."/>
            <person name="Pickel B."/>
            <person name="Atanasova L."/>
            <person name="Karlsson M."/>
            <person name="Huettel B."/>
            <person name="Barry K.W."/>
            <person name="Haridas S."/>
            <person name="Chen C."/>
            <person name="Bauer D."/>
            <person name="Andreopoulos W."/>
            <person name="Pangilinan J."/>
            <person name="LaButti K."/>
            <person name="Riley R."/>
            <person name="Lipzen A."/>
            <person name="Clum A."/>
            <person name="Drula E."/>
            <person name="Henrissat B."/>
            <person name="Kohler A."/>
            <person name="Grigoriev I.V."/>
            <person name="Martin F.M."/>
            <person name="Hacquard S."/>
        </authorList>
    </citation>
    <scope>NUCLEOTIDE SEQUENCE</scope>
    <source>
        <strain evidence="4">FSSC 5 MPI-SDFR-AT-0091</strain>
    </source>
</reference>
<keyword evidence="2" id="KW-0732">Signal</keyword>
<evidence type="ECO:0000313" key="5">
    <source>
        <dbReference type="Proteomes" id="UP000736672"/>
    </source>
</evidence>
<dbReference type="PROSITE" id="PS51782">
    <property type="entry name" value="LYSM"/>
    <property type="match status" value="1"/>
</dbReference>
<protein>
    <recommendedName>
        <fullName evidence="3">LysM domain-containing protein</fullName>
    </recommendedName>
</protein>
<name>A0A9P9JWN0_FUSSL</name>
<dbReference type="Proteomes" id="UP000736672">
    <property type="component" value="Unassembled WGS sequence"/>
</dbReference>
<evidence type="ECO:0000256" key="1">
    <source>
        <dbReference type="SAM" id="MobiDB-lite"/>
    </source>
</evidence>
<evidence type="ECO:0000256" key="2">
    <source>
        <dbReference type="SAM" id="SignalP"/>
    </source>
</evidence>
<accession>A0A9P9JWN0</accession>
<keyword evidence="5" id="KW-1185">Reference proteome</keyword>
<evidence type="ECO:0000313" key="4">
    <source>
        <dbReference type="EMBL" id="KAH7240387.1"/>
    </source>
</evidence>
<organism evidence="4 5">
    <name type="scientific">Fusarium solani</name>
    <name type="common">Filamentous fungus</name>
    <dbReference type="NCBI Taxonomy" id="169388"/>
    <lineage>
        <taxon>Eukaryota</taxon>
        <taxon>Fungi</taxon>
        <taxon>Dikarya</taxon>
        <taxon>Ascomycota</taxon>
        <taxon>Pezizomycotina</taxon>
        <taxon>Sordariomycetes</taxon>
        <taxon>Hypocreomycetidae</taxon>
        <taxon>Hypocreales</taxon>
        <taxon>Nectriaceae</taxon>
        <taxon>Fusarium</taxon>
        <taxon>Fusarium solani species complex</taxon>
    </lineage>
</organism>
<dbReference type="OrthoDB" id="5985073at2759"/>
<dbReference type="InterPro" id="IPR018392">
    <property type="entry name" value="LysM"/>
</dbReference>
<feature type="region of interest" description="Disordered" evidence="1">
    <location>
        <begin position="422"/>
        <end position="443"/>
    </location>
</feature>
<feature type="domain" description="LysM" evidence="3">
    <location>
        <begin position="210"/>
        <end position="255"/>
    </location>
</feature>
<feature type="chain" id="PRO_5040176657" description="LysM domain-containing protein" evidence="2">
    <location>
        <begin position="20"/>
        <end position="443"/>
    </location>
</feature>
<evidence type="ECO:0000259" key="3">
    <source>
        <dbReference type="PROSITE" id="PS51782"/>
    </source>
</evidence>
<comment type="caution">
    <text evidence="4">The sequence shown here is derived from an EMBL/GenBank/DDBJ whole genome shotgun (WGS) entry which is preliminary data.</text>
</comment>
<dbReference type="EMBL" id="JAGTJS010000020">
    <property type="protein sequence ID" value="KAH7240387.1"/>
    <property type="molecule type" value="Genomic_DNA"/>
</dbReference>
<feature type="signal peptide" evidence="2">
    <location>
        <begin position="1"/>
        <end position="19"/>
    </location>
</feature>
<dbReference type="AlphaFoldDB" id="A0A9P9JWN0"/>
<sequence>MVPLFTLLAWSAFKLPTSSLKLWKTPGGIATTAPARSRAALSLELQCGPRLVRPAELEILRSLTETPLTHYCNSTCTTSMKTWVENVYKSCGSKDRDWGLNITRSGNDVAKPLSWAHQAACITGKEDGGFYIPKIANLTVERCSDCILEHLASFVGNNYAPEVTEDAGFSKLLTSCSADAVKYPHSTATETIADAVSRSTPEPVRKCRGTSHAVKPGDDCASITNALGVAIDRFQTENGIDTKYQSMKEDDKVCIGLNCGLRYVHLNETCKDLIRKHGFSSTEFLSWNHVIPSSCNNIAPLMAEPSVTPSENIYKGPPLPDVWGVAPAIGRVAPNRTDANSFRIPTVTATCNPAAMIDNGKYLKWRPFDNGAREKAFVVEELGEKCREILEPCCEPEAVGEPLPSPAFPSKCLPSTASVSSSYQVVTGKSSQTPGRTGSPTNY</sequence>
<gene>
    <name evidence="4" type="ORF">B0J15DRAFT_515923</name>
</gene>
<proteinExistence type="predicted"/>